<sequence length="74" mass="7496">MNSARLLVVSLLPSAVAAAQIGHVSPVSPSISIITLPLPPGPGLPLDPPSKNPTLYASPAQSFRAPPCFGPISD</sequence>
<dbReference type="Proteomes" id="UP000434957">
    <property type="component" value="Unassembled WGS sequence"/>
</dbReference>
<evidence type="ECO:0000313" key="6">
    <source>
        <dbReference type="Proteomes" id="UP000435112"/>
    </source>
</evidence>
<gene>
    <name evidence="3" type="ORF">PR002_g25277</name>
    <name evidence="4" type="ORF">PR003_g25341</name>
</gene>
<organism evidence="3 6">
    <name type="scientific">Phytophthora rubi</name>
    <dbReference type="NCBI Taxonomy" id="129364"/>
    <lineage>
        <taxon>Eukaryota</taxon>
        <taxon>Sar</taxon>
        <taxon>Stramenopiles</taxon>
        <taxon>Oomycota</taxon>
        <taxon>Peronosporomycetes</taxon>
        <taxon>Peronosporales</taxon>
        <taxon>Peronosporaceae</taxon>
        <taxon>Phytophthora</taxon>
    </lineage>
</organism>
<proteinExistence type="predicted"/>
<reference evidence="3 6" key="1">
    <citation type="submission" date="2018-09" db="EMBL/GenBank/DDBJ databases">
        <title>Genomic investigation of the strawberry pathogen Phytophthora fragariae indicates pathogenicity is determined by transcriptional variation in three key races.</title>
        <authorList>
            <person name="Adams T.M."/>
            <person name="Armitage A.D."/>
            <person name="Sobczyk M.K."/>
            <person name="Bates H.J."/>
            <person name="Dunwell J.M."/>
            <person name="Nellist C.F."/>
            <person name="Harrison R.J."/>
        </authorList>
    </citation>
    <scope>NUCLEOTIDE SEQUENCE [LARGE SCALE GENOMIC DNA]</scope>
    <source>
        <strain evidence="3 6">SCRP324</strain>
        <strain evidence="4 5">SCRP333</strain>
    </source>
</reference>
<evidence type="ECO:0000313" key="3">
    <source>
        <dbReference type="EMBL" id="KAE8976565.1"/>
    </source>
</evidence>
<dbReference type="Proteomes" id="UP000435112">
    <property type="component" value="Unassembled WGS sequence"/>
</dbReference>
<evidence type="ECO:0000313" key="4">
    <source>
        <dbReference type="EMBL" id="KAE9290263.1"/>
    </source>
</evidence>
<evidence type="ECO:0000313" key="5">
    <source>
        <dbReference type="Proteomes" id="UP000434957"/>
    </source>
</evidence>
<feature type="chain" id="PRO_5036164265" description="RxLR effector protein" evidence="2">
    <location>
        <begin position="19"/>
        <end position="74"/>
    </location>
</feature>
<name>A0A6A3I6U0_9STRA</name>
<protein>
    <recommendedName>
        <fullName evidence="7">RxLR effector protein</fullName>
    </recommendedName>
</protein>
<comment type="caution">
    <text evidence="3">The sequence shown here is derived from an EMBL/GenBank/DDBJ whole genome shotgun (WGS) entry which is preliminary data.</text>
</comment>
<feature type="signal peptide" evidence="2">
    <location>
        <begin position="1"/>
        <end position="18"/>
    </location>
</feature>
<evidence type="ECO:0000256" key="1">
    <source>
        <dbReference type="SAM" id="MobiDB-lite"/>
    </source>
</evidence>
<dbReference type="EMBL" id="QXFU01003298">
    <property type="protein sequence ID" value="KAE8976565.1"/>
    <property type="molecule type" value="Genomic_DNA"/>
</dbReference>
<evidence type="ECO:0008006" key="7">
    <source>
        <dbReference type="Google" id="ProtNLM"/>
    </source>
</evidence>
<keyword evidence="2" id="KW-0732">Signal</keyword>
<dbReference type="AlphaFoldDB" id="A0A6A3I6U0"/>
<keyword evidence="5" id="KW-1185">Reference proteome</keyword>
<dbReference type="EMBL" id="QXFT01003020">
    <property type="protein sequence ID" value="KAE9290263.1"/>
    <property type="molecule type" value="Genomic_DNA"/>
</dbReference>
<evidence type="ECO:0000256" key="2">
    <source>
        <dbReference type="SAM" id="SignalP"/>
    </source>
</evidence>
<accession>A0A6A3I6U0</accession>
<feature type="region of interest" description="Disordered" evidence="1">
    <location>
        <begin position="44"/>
        <end position="74"/>
    </location>
</feature>
<feature type="compositionally biased region" description="Polar residues" evidence="1">
    <location>
        <begin position="52"/>
        <end position="61"/>
    </location>
</feature>